<evidence type="ECO:0000256" key="1">
    <source>
        <dbReference type="SAM" id="Phobius"/>
    </source>
</evidence>
<accession>A0ABV3B7Z6</accession>
<feature type="transmembrane region" description="Helical" evidence="1">
    <location>
        <begin position="190"/>
        <end position="212"/>
    </location>
</feature>
<evidence type="ECO:0000313" key="3">
    <source>
        <dbReference type="Proteomes" id="UP001551189"/>
    </source>
</evidence>
<keyword evidence="3" id="KW-1185">Reference proteome</keyword>
<dbReference type="EMBL" id="JBEYXT010000217">
    <property type="protein sequence ID" value="MEU6805574.1"/>
    <property type="molecule type" value="Genomic_DNA"/>
</dbReference>
<feature type="transmembrane region" description="Helical" evidence="1">
    <location>
        <begin position="224"/>
        <end position="249"/>
    </location>
</feature>
<organism evidence="2 3">
    <name type="scientific">Streptomyces neyagawaensis</name>
    <dbReference type="NCBI Taxonomy" id="42238"/>
    <lineage>
        <taxon>Bacteria</taxon>
        <taxon>Bacillati</taxon>
        <taxon>Actinomycetota</taxon>
        <taxon>Actinomycetes</taxon>
        <taxon>Kitasatosporales</taxon>
        <taxon>Streptomycetaceae</taxon>
        <taxon>Streptomyces</taxon>
    </lineage>
</organism>
<keyword evidence="1" id="KW-0812">Transmembrane</keyword>
<gene>
    <name evidence="2" type="ORF">ABZ931_31910</name>
</gene>
<feature type="transmembrane region" description="Helical" evidence="1">
    <location>
        <begin position="98"/>
        <end position="119"/>
    </location>
</feature>
<proteinExistence type="predicted"/>
<feature type="transmembrane region" description="Helical" evidence="1">
    <location>
        <begin position="47"/>
        <end position="69"/>
    </location>
</feature>
<feature type="transmembrane region" description="Helical" evidence="1">
    <location>
        <begin position="148"/>
        <end position="169"/>
    </location>
</feature>
<comment type="caution">
    <text evidence="2">The sequence shown here is derived from an EMBL/GenBank/DDBJ whole genome shotgun (WGS) entry which is preliminary data.</text>
</comment>
<reference evidence="2 3" key="1">
    <citation type="submission" date="2024-06" db="EMBL/GenBank/DDBJ databases">
        <title>The Natural Products Discovery Center: Release of the First 8490 Sequenced Strains for Exploring Actinobacteria Biosynthetic Diversity.</title>
        <authorList>
            <person name="Kalkreuter E."/>
            <person name="Kautsar S.A."/>
            <person name="Yang D."/>
            <person name="Bader C.D."/>
            <person name="Teijaro C.N."/>
            <person name="Fluegel L."/>
            <person name="Davis C.M."/>
            <person name="Simpson J.R."/>
            <person name="Lauterbach L."/>
            <person name="Steele A.D."/>
            <person name="Gui C."/>
            <person name="Meng S."/>
            <person name="Li G."/>
            <person name="Viehrig K."/>
            <person name="Ye F."/>
            <person name="Su P."/>
            <person name="Kiefer A.F."/>
            <person name="Nichols A."/>
            <person name="Cepeda A.J."/>
            <person name="Yan W."/>
            <person name="Fan B."/>
            <person name="Jiang Y."/>
            <person name="Adhikari A."/>
            <person name="Zheng C.-J."/>
            <person name="Schuster L."/>
            <person name="Cowan T.M."/>
            <person name="Smanski M.J."/>
            <person name="Chevrette M.G."/>
            <person name="De Carvalho L.P.S."/>
            <person name="Shen B."/>
        </authorList>
    </citation>
    <scope>NUCLEOTIDE SEQUENCE [LARGE SCALE GENOMIC DNA]</scope>
    <source>
        <strain evidence="2 3">NPDC046851</strain>
    </source>
</reference>
<dbReference type="Proteomes" id="UP001551189">
    <property type="component" value="Unassembled WGS sequence"/>
</dbReference>
<sequence length="288" mass="30769">MLDSAPLPYRLLEHADHVARWSGLAIGVVVAQAVSTLGDGDVEFEQRVVFCITAFGLCAVAGVLLADALTLRPQEAVRTASLAPRLVRDHVPPHMGPLIALQGVSLVALLVITAATASVDPDRVLSTGKVVHITCNGMRASLGPWPGLYYSLPMFGALAIATPTCAWALRRIAHGPGGDQQRRDRAWAVTGAWGLLVSSQQLYAVLMISVALTETGCAGVLGALTFWVFYPLALLNLFTLVWSLVTVVAPRAVEDEKPLDDDMAFDDMAFDDAADLDDERAAEGTLRR</sequence>
<keyword evidence="1" id="KW-1133">Transmembrane helix</keyword>
<name>A0ABV3B7Z6_9ACTN</name>
<dbReference type="RefSeq" id="WP_359700435.1">
    <property type="nucleotide sequence ID" value="NZ_JBEYXT010000217.1"/>
</dbReference>
<evidence type="ECO:0000313" key="2">
    <source>
        <dbReference type="EMBL" id="MEU6805574.1"/>
    </source>
</evidence>
<protein>
    <submittedName>
        <fullName evidence="2">Uncharacterized protein</fullName>
    </submittedName>
</protein>
<keyword evidence="1" id="KW-0472">Membrane</keyword>